<keyword evidence="2" id="KW-1185">Reference proteome</keyword>
<evidence type="ECO:0000313" key="2">
    <source>
        <dbReference type="Proteomes" id="UP000314294"/>
    </source>
</evidence>
<comment type="caution">
    <text evidence="1">The sequence shown here is derived from an EMBL/GenBank/DDBJ whole genome shotgun (WGS) entry which is preliminary data.</text>
</comment>
<sequence>MTLNRTGDRDNTAGVGREAVNHYLPVGRRSAAPGLARCDAAGAFTVSHPSLLPSVQKRLPPQI</sequence>
<dbReference type="AlphaFoldDB" id="A0A4Z2FSV1"/>
<name>A0A4Z2FSV1_9TELE</name>
<accession>A0A4Z2FSV1</accession>
<gene>
    <name evidence="1" type="ORF">EYF80_045864</name>
</gene>
<dbReference type="Proteomes" id="UP000314294">
    <property type="component" value="Unassembled WGS sequence"/>
</dbReference>
<reference evidence="1 2" key="1">
    <citation type="submission" date="2019-03" db="EMBL/GenBank/DDBJ databases">
        <title>First draft genome of Liparis tanakae, snailfish: a comprehensive survey of snailfish specific genes.</title>
        <authorList>
            <person name="Kim W."/>
            <person name="Song I."/>
            <person name="Jeong J.-H."/>
            <person name="Kim D."/>
            <person name="Kim S."/>
            <person name="Ryu S."/>
            <person name="Song J.Y."/>
            <person name="Lee S.K."/>
        </authorList>
    </citation>
    <scope>NUCLEOTIDE SEQUENCE [LARGE SCALE GENOMIC DNA]</scope>
    <source>
        <tissue evidence="1">Muscle</tissue>
    </source>
</reference>
<proteinExistence type="predicted"/>
<organism evidence="1 2">
    <name type="scientific">Liparis tanakae</name>
    <name type="common">Tanaka's snailfish</name>
    <dbReference type="NCBI Taxonomy" id="230148"/>
    <lineage>
        <taxon>Eukaryota</taxon>
        <taxon>Metazoa</taxon>
        <taxon>Chordata</taxon>
        <taxon>Craniata</taxon>
        <taxon>Vertebrata</taxon>
        <taxon>Euteleostomi</taxon>
        <taxon>Actinopterygii</taxon>
        <taxon>Neopterygii</taxon>
        <taxon>Teleostei</taxon>
        <taxon>Neoteleostei</taxon>
        <taxon>Acanthomorphata</taxon>
        <taxon>Eupercaria</taxon>
        <taxon>Perciformes</taxon>
        <taxon>Cottioidei</taxon>
        <taxon>Cottales</taxon>
        <taxon>Liparidae</taxon>
        <taxon>Liparis</taxon>
    </lineage>
</organism>
<dbReference type="EMBL" id="SRLO01000935">
    <property type="protein sequence ID" value="TNN43950.1"/>
    <property type="molecule type" value="Genomic_DNA"/>
</dbReference>
<protein>
    <submittedName>
        <fullName evidence="1">Uncharacterized protein</fullName>
    </submittedName>
</protein>
<evidence type="ECO:0000313" key="1">
    <source>
        <dbReference type="EMBL" id="TNN43950.1"/>
    </source>
</evidence>